<keyword evidence="2" id="KW-0808">Transferase</keyword>
<dbReference type="Pfam" id="PF02797">
    <property type="entry name" value="Chal_sti_synt_C"/>
    <property type="match status" value="1"/>
</dbReference>
<evidence type="ECO:0000313" key="7">
    <source>
        <dbReference type="EMBL" id="KGX91933.1"/>
    </source>
</evidence>
<evidence type="ECO:0000259" key="6">
    <source>
        <dbReference type="Pfam" id="PF02797"/>
    </source>
</evidence>
<evidence type="ECO:0000256" key="4">
    <source>
        <dbReference type="PIRSR" id="PIRSR000451-1"/>
    </source>
</evidence>
<comment type="similarity">
    <text evidence="1">Belongs to the thiolase-like superfamily. Chalcone/stilbene synthases family.</text>
</comment>
<dbReference type="InterPro" id="IPR012328">
    <property type="entry name" value="Chalcone/stilbene_synt_C"/>
</dbReference>
<dbReference type="PANTHER" id="PTHR11877:SF99">
    <property type="entry name" value="1,3,6,8-TETRAHYDROXYNAPHTHALENE SYNTHASE"/>
    <property type="match status" value="1"/>
</dbReference>
<feature type="domain" description="Chalcone/stilbene synthase N-terminal" evidence="5">
    <location>
        <begin position="2"/>
        <end position="203"/>
    </location>
</feature>
<dbReference type="PANTHER" id="PTHR11877">
    <property type="entry name" value="HYDROXYMETHYLGLUTARYL-COA SYNTHASE"/>
    <property type="match status" value="1"/>
</dbReference>
<keyword evidence="8" id="KW-1185">Reference proteome</keyword>
<dbReference type="STRING" id="1385510.GCA_000425205_00631"/>
<dbReference type="eggNOG" id="COG3424">
    <property type="taxonomic scope" value="Bacteria"/>
</dbReference>
<evidence type="ECO:0000256" key="1">
    <source>
        <dbReference type="ARBA" id="ARBA00005531"/>
    </source>
</evidence>
<dbReference type="PIRSF" id="PIRSF000451">
    <property type="entry name" value="PKS_III"/>
    <property type="match status" value="1"/>
</dbReference>
<dbReference type="InterPro" id="IPR001099">
    <property type="entry name" value="Chalcone/stilbene_synt_N"/>
</dbReference>
<dbReference type="Proteomes" id="UP000030528">
    <property type="component" value="Unassembled WGS sequence"/>
</dbReference>
<evidence type="ECO:0000256" key="3">
    <source>
        <dbReference type="ARBA" id="ARBA00023315"/>
    </source>
</evidence>
<sequence>MAYVASVGVSIPPNEITQAEIKEFVRHIFPRSEREVERLLPVFENASVERRQFVVPKEWFEEDHGFMDRNLVYEKKSLEFALEAADACLTNTTFLTEPIHYDAIDVVIFVSSTGVATPTIDARMMNERAFRTDTKRIPIWGLGCAGGSSGMARAMDYVLAHPKENVLIVTVELCGLTFQKNDHRKSNFIGTALFGDGVAASLVMGEQSTYRNRIRNRVPVMKRASSRLMKDALDVMGWNVNDHGFEVVFSRSIPRLVETFWKDHVTEFTQEIGVHPSTFPFFVAHPGGTKVLEAYEAITGSSSDKFKYSYDVLRNHGNMSSSTVIHVLKSWMEEFPPSHSKSLLAALGPGFSSELVYLEWSE</sequence>
<dbReference type="SUPFAM" id="SSF53901">
    <property type="entry name" value="Thiolase-like"/>
    <property type="match status" value="1"/>
</dbReference>
<dbReference type="GO" id="GO:0030639">
    <property type="term" value="P:polyketide biosynthetic process"/>
    <property type="evidence" value="ECO:0007669"/>
    <property type="project" value="TreeGrafter"/>
</dbReference>
<reference evidence="7 8" key="1">
    <citation type="submission" date="2013-08" db="EMBL/GenBank/DDBJ databases">
        <authorList>
            <person name="Huang J."/>
            <person name="Wang G."/>
        </authorList>
    </citation>
    <scope>NUCLEOTIDE SEQUENCE [LARGE SCALE GENOMIC DNA]</scope>
    <source>
        <strain evidence="7 8">JSM 076056</strain>
    </source>
</reference>
<dbReference type="Gene3D" id="3.40.47.10">
    <property type="match status" value="2"/>
</dbReference>
<gene>
    <name evidence="7" type="ORF">N781_02525</name>
</gene>
<dbReference type="OrthoDB" id="9786288at2"/>
<evidence type="ECO:0000259" key="5">
    <source>
        <dbReference type="Pfam" id="PF00195"/>
    </source>
</evidence>
<name>A0A0A5GL43_9BACI</name>
<dbReference type="InterPro" id="IPR011141">
    <property type="entry name" value="Polyketide_synthase_type-III"/>
</dbReference>
<comment type="caution">
    <text evidence="7">The sequence shown here is derived from an EMBL/GenBank/DDBJ whole genome shotgun (WGS) entry which is preliminary data.</text>
</comment>
<organism evidence="7 8">
    <name type="scientific">Pontibacillus halophilus JSM 076056 = DSM 19796</name>
    <dbReference type="NCBI Taxonomy" id="1385510"/>
    <lineage>
        <taxon>Bacteria</taxon>
        <taxon>Bacillati</taxon>
        <taxon>Bacillota</taxon>
        <taxon>Bacilli</taxon>
        <taxon>Bacillales</taxon>
        <taxon>Bacillaceae</taxon>
        <taxon>Pontibacillus</taxon>
    </lineage>
</organism>
<feature type="domain" description="Chalcone/stilbene synthase C-terminal" evidence="6">
    <location>
        <begin position="224"/>
        <end position="333"/>
    </location>
</feature>
<evidence type="ECO:0000256" key="2">
    <source>
        <dbReference type="ARBA" id="ARBA00022679"/>
    </source>
</evidence>
<dbReference type="EMBL" id="AVPE01000008">
    <property type="protein sequence ID" value="KGX91933.1"/>
    <property type="molecule type" value="Genomic_DNA"/>
</dbReference>
<dbReference type="CDD" id="cd00831">
    <property type="entry name" value="CHS_like"/>
    <property type="match status" value="1"/>
</dbReference>
<keyword evidence="3" id="KW-0012">Acyltransferase</keyword>
<feature type="active site" description="Acyl-thioester intermediate" evidence="4">
    <location>
        <position position="144"/>
    </location>
</feature>
<accession>A0A0A5GL43</accession>
<proteinExistence type="inferred from homology"/>
<protein>
    <submittedName>
        <fullName evidence="7">Naringenin-chalcone synthase</fullName>
    </submittedName>
</protein>
<dbReference type="InterPro" id="IPR016039">
    <property type="entry name" value="Thiolase-like"/>
</dbReference>
<dbReference type="AlphaFoldDB" id="A0A0A5GL43"/>
<dbReference type="GO" id="GO:0016747">
    <property type="term" value="F:acyltransferase activity, transferring groups other than amino-acyl groups"/>
    <property type="evidence" value="ECO:0007669"/>
    <property type="project" value="InterPro"/>
</dbReference>
<dbReference type="RefSeq" id="WP_026799412.1">
    <property type="nucleotide sequence ID" value="NZ_AULI01000002.1"/>
</dbReference>
<evidence type="ECO:0000313" key="8">
    <source>
        <dbReference type="Proteomes" id="UP000030528"/>
    </source>
</evidence>
<dbReference type="Pfam" id="PF00195">
    <property type="entry name" value="Chal_sti_synt_N"/>
    <property type="match status" value="1"/>
</dbReference>